<reference evidence="1" key="2">
    <citation type="journal article" date="2015" name="Fish Shellfish Immunol.">
        <title>Early steps in the European eel (Anguilla anguilla)-Vibrio vulnificus interaction in the gills: Role of the RtxA13 toxin.</title>
        <authorList>
            <person name="Callol A."/>
            <person name="Pajuelo D."/>
            <person name="Ebbesson L."/>
            <person name="Teles M."/>
            <person name="MacKenzie S."/>
            <person name="Amaro C."/>
        </authorList>
    </citation>
    <scope>NUCLEOTIDE SEQUENCE</scope>
</reference>
<accession>A0A0E9TE10</accession>
<protein>
    <submittedName>
        <fullName evidence="1">Uncharacterized protein</fullName>
    </submittedName>
</protein>
<reference evidence="1" key="1">
    <citation type="submission" date="2014-11" db="EMBL/GenBank/DDBJ databases">
        <authorList>
            <person name="Amaro Gonzalez C."/>
        </authorList>
    </citation>
    <scope>NUCLEOTIDE SEQUENCE</scope>
</reference>
<dbReference type="AlphaFoldDB" id="A0A0E9TE10"/>
<dbReference type="EMBL" id="GBXM01057609">
    <property type="protein sequence ID" value="JAH50968.1"/>
    <property type="molecule type" value="Transcribed_RNA"/>
</dbReference>
<evidence type="ECO:0000313" key="1">
    <source>
        <dbReference type="EMBL" id="JAH50968.1"/>
    </source>
</evidence>
<organism evidence="1">
    <name type="scientific">Anguilla anguilla</name>
    <name type="common">European freshwater eel</name>
    <name type="synonym">Muraena anguilla</name>
    <dbReference type="NCBI Taxonomy" id="7936"/>
    <lineage>
        <taxon>Eukaryota</taxon>
        <taxon>Metazoa</taxon>
        <taxon>Chordata</taxon>
        <taxon>Craniata</taxon>
        <taxon>Vertebrata</taxon>
        <taxon>Euteleostomi</taxon>
        <taxon>Actinopterygii</taxon>
        <taxon>Neopterygii</taxon>
        <taxon>Teleostei</taxon>
        <taxon>Anguilliformes</taxon>
        <taxon>Anguillidae</taxon>
        <taxon>Anguilla</taxon>
    </lineage>
</organism>
<sequence>MNSNCGAGTVVGAKMALQRNRVFVKVSKID</sequence>
<name>A0A0E9TE10_ANGAN</name>
<proteinExistence type="predicted"/>